<evidence type="ECO:0000313" key="2">
    <source>
        <dbReference type="Proteomes" id="UP000240572"/>
    </source>
</evidence>
<dbReference type="EMBL" id="PYGD01000001">
    <property type="protein sequence ID" value="PSK95223.1"/>
    <property type="molecule type" value="Genomic_DNA"/>
</dbReference>
<evidence type="ECO:0000313" key="1">
    <source>
        <dbReference type="EMBL" id="PSK95223.1"/>
    </source>
</evidence>
<reference evidence="1 2" key="1">
    <citation type="submission" date="2018-03" db="EMBL/GenBank/DDBJ databases">
        <title>Genomic Encyclopedia of Type Strains, Phase III (KMG-III): the genomes of soil and plant-associated and newly described type strains.</title>
        <authorList>
            <person name="Whitman W."/>
        </authorList>
    </citation>
    <scope>NUCLEOTIDE SEQUENCE [LARGE SCALE GENOMIC DNA]</scope>
    <source>
        <strain evidence="1 2">CGMCC 1.12700</strain>
    </source>
</reference>
<organism evidence="1 2">
    <name type="scientific">Taibaiella chishuiensis</name>
    <dbReference type="NCBI Taxonomy" id="1434707"/>
    <lineage>
        <taxon>Bacteria</taxon>
        <taxon>Pseudomonadati</taxon>
        <taxon>Bacteroidota</taxon>
        <taxon>Chitinophagia</taxon>
        <taxon>Chitinophagales</taxon>
        <taxon>Chitinophagaceae</taxon>
        <taxon>Taibaiella</taxon>
    </lineage>
</organism>
<protein>
    <submittedName>
        <fullName evidence="1">Uncharacterized protein</fullName>
    </submittedName>
</protein>
<accession>A0A2P8DDC4</accession>
<name>A0A2P8DDC4_9BACT</name>
<dbReference type="Proteomes" id="UP000240572">
    <property type="component" value="Unassembled WGS sequence"/>
</dbReference>
<sequence>MSKPALQEASHAEIINNIPPILVFSYFAEPLRVTMNKKYNAAIRLRLPVIRALRFLSLLACCGMYYTCPAQQKNGNSYEAAIALIDDATGYDIAGYDTLYRLMVLHSSRNKRQSTVYWGWIISRNKDGIDFLCDQGREMHIASAHIVGTKAFAHHSKDIGAYLDEPVYDAWTAVWAYNYLPALWFHKKERSDDARRLLSRNNIFPDSATIITNVGTFYFDAMLKAYTEERNYAKAIQFGTHLSKPVFKDYPYQPEIVKLTAQLRGRPDDFMTFRLPGYKAWDSIKQTLNRTGQIQFLADRLRLINCIQPGQPAGISYTMDQVAVSYAYCTEKKDCDYWEPAGRYAVLNPYNELKAMHLNTQELKLLLPLMPEGAYIPSYSYFRNFAPGRTLHRLSWVVNDLLFDITQKRFVRNGDFDKLDAAQQKELVARIAAWCDEHRDLDAAGITRQILYETDAWQEFNKALASAVNAGDSVVVPVLEKRFDDFTGGSWPSQQGVMARVMFEKGSIKNNATVSRWHKDAADNWVVLWTSLFLVKNDPAAYTMAMQRLTALLKQCDGTTYYPHVIDLLLALPDPAARQLAEGILAKEHFQSMMDWEYYCGFVKKLLQARSDYTCRFLCEGLNGLKFTESKAGRLYPDDRFVMAAEQLRGRAYDSGWPARKKKDYSLELAQWLAREYEVYKNGGKCALDLSVTKAGAPDFFLDAPE</sequence>
<dbReference type="AlphaFoldDB" id="A0A2P8DDC4"/>
<keyword evidence="2" id="KW-1185">Reference proteome</keyword>
<proteinExistence type="predicted"/>
<comment type="caution">
    <text evidence="1">The sequence shown here is derived from an EMBL/GenBank/DDBJ whole genome shotgun (WGS) entry which is preliminary data.</text>
</comment>
<gene>
    <name evidence="1" type="ORF">B0I18_1011389</name>
</gene>